<comment type="caution">
    <text evidence="2">The sequence shown here is derived from an EMBL/GenBank/DDBJ whole genome shotgun (WGS) entry which is preliminary data.</text>
</comment>
<keyword evidence="3" id="KW-1185">Reference proteome</keyword>
<dbReference type="AlphaFoldDB" id="A0AAW6TRL6"/>
<sequence length="52" mass="6134">MDWERIWTFFFFLSLGVFTALAVIVTIGGFFDIRSLFKDLSKAREQQRRASD</sequence>
<accession>A0AAW6TRL6</accession>
<evidence type="ECO:0000256" key="1">
    <source>
        <dbReference type="SAM" id="Phobius"/>
    </source>
</evidence>
<evidence type="ECO:0000313" key="2">
    <source>
        <dbReference type="EMBL" id="MDI6448327.1"/>
    </source>
</evidence>
<evidence type="ECO:0000313" key="3">
    <source>
        <dbReference type="Proteomes" id="UP001431776"/>
    </source>
</evidence>
<protein>
    <submittedName>
        <fullName evidence="2">Uncharacterized protein</fullName>
    </submittedName>
</protein>
<organism evidence="2 3">
    <name type="scientific">Anaerobaca lacustris</name>
    <dbReference type="NCBI Taxonomy" id="3044600"/>
    <lineage>
        <taxon>Bacteria</taxon>
        <taxon>Pseudomonadati</taxon>
        <taxon>Planctomycetota</taxon>
        <taxon>Phycisphaerae</taxon>
        <taxon>Sedimentisphaerales</taxon>
        <taxon>Anaerobacaceae</taxon>
        <taxon>Anaerobaca</taxon>
    </lineage>
</organism>
<feature type="transmembrane region" description="Helical" evidence="1">
    <location>
        <begin position="6"/>
        <end position="31"/>
    </location>
</feature>
<dbReference type="Proteomes" id="UP001431776">
    <property type="component" value="Unassembled WGS sequence"/>
</dbReference>
<dbReference type="RefSeq" id="WP_349243733.1">
    <property type="nucleotide sequence ID" value="NZ_JASCXX010000004.1"/>
</dbReference>
<name>A0AAW6TRL6_9BACT</name>
<keyword evidence="1" id="KW-0812">Transmembrane</keyword>
<proteinExistence type="predicted"/>
<dbReference type="EMBL" id="JASCXX010000004">
    <property type="protein sequence ID" value="MDI6448327.1"/>
    <property type="molecule type" value="Genomic_DNA"/>
</dbReference>
<gene>
    <name evidence="2" type="ORF">QJ522_04675</name>
</gene>
<keyword evidence="1" id="KW-1133">Transmembrane helix</keyword>
<keyword evidence="1" id="KW-0472">Membrane</keyword>
<reference evidence="2" key="1">
    <citation type="submission" date="2023-05" db="EMBL/GenBank/DDBJ databases">
        <title>Anaerotaeda fermentans gen. nov., sp. nov., a novel anaerobic planctomycete of the new family within the order Sedimentisphaerales isolated from Taman Peninsula, Russia.</title>
        <authorList>
            <person name="Khomyakova M.A."/>
            <person name="Merkel A.Y."/>
            <person name="Slobodkin A.I."/>
        </authorList>
    </citation>
    <scope>NUCLEOTIDE SEQUENCE</scope>
    <source>
        <strain evidence="2">M17dextr</strain>
    </source>
</reference>